<feature type="transmembrane region" description="Helical" evidence="7">
    <location>
        <begin position="432"/>
        <end position="451"/>
    </location>
</feature>
<dbReference type="PROSITE" id="PS50850">
    <property type="entry name" value="MFS"/>
    <property type="match status" value="1"/>
</dbReference>
<sequence>MQSLLQFRRLGDAAEANVRRGYEQVRQAATEHSAHCPNVDLTHLTTFAPHTDTPIGSASPPEKYSHPSDKDGGLDNDPVISTTPNDKPSHGLDAVSRVKSNGMTVATASGGIELARSMAGINIREGSAHPELTGPLFIVSWEGPDDSLNPRNWSVARRVIVTLQVGLISTAVGAASGIDATALPQAAEDFDVSEVVESLATGLYLIGIGAGSLFAGPFSETFGRNAVYIGSMLIFSIWIMGAGLSPNIGAQLAFRFLAGCCGSTPIVCCGGSVADLWDSLEKTWSFPIYTTFGFGGSILGAIIGAYIAPSETLSWRWVEWIILIFSGFLLLLVLLTMPETYGPVLLHWRASHYRRITGDSRFYSEHELTGATFLHRLQVSMTRPFLMLTEPIIMAMTLYITVLYIILFTFLVGWPYIFEKTYGINQGLTNTIFVAMFVGMQFIYILIPFIYRKTARAIKQSESPEQAKRLKFSPELRLWYAMLGTSIAIPVSLFWMGWTATPNISIWSPIIASSLFGFGTSGVFICTYLYIIDSYEAYSASALTFASLVRYVAAGGMTIVGIPFYENMGTNYTLTIMACLSLVLVPIPYILYKYGHHLREKSKYAVSWD</sequence>
<evidence type="ECO:0000313" key="10">
    <source>
        <dbReference type="Proteomes" id="UP000219369"/>
    </source>
</evidence>
<evidence type="ECO:0000256" key="4">
    <source>
        <dbReference type="ARBA" id="ARBA00023136"/>
    </source>
</evidence>
<dbReference type="AlphaFoldDB" id="A0A2H3UET6"/>
<feature type="transmembrane region" description="Helical" evidence="7">
    <location>
        <begin position="510"/>
        <end position="531"/>
    </location>
</feature>
<dbReference type="PANTHER" id="PTHR23502">
    <property type="entry name" value="MAJOR FACILITATOR SUPERFAMILY"/>
    <property type="match status" value="1"/>
</dbReference>
<dbReference type="VEuPathDB" id="FungiDB:HZS61_006863"/>
<dbReference type="Pfam" id="PF07690">
    <property type="entry name" value="MFS_1"/>
    <property type="match status" value="1"/>
</dbReference>
<comment type="subcellular location">
    <subcellularLocation>
        <location evidence="1">Membrane</location>
        <topology evidence="1">Multi-pass membrane protein</topology>
    </subcellularLocation>
</comment>
<feature type="transmembrane region" description="Helical" evidence="7">
    <location>
        <begin position="543"/>
        <end position="565"/>
    </location>
</feature>
<dbReference type="InterPro" id="IPR020846">
    <property type="entry name" value="MFS_dom"/>
</dbReference>
<dbReference type="VEuPathDB" id="FungiDB:FOZG_13155"/>
<evidence type="ECO:0000256" key="3">
    <source>
        <dbReference type="ARBA" id="ARBA00022989"/>
    </source>
</evidence>
<evidence type="ECO:0000256" key="1">
    <source>
        <dbReference type="ARBA" id="ARBA00004141"/>
    </source>
</evidence>
<dbReference type="VEuPathDB" id="FungiDB:FOC1_g10003585"/>
<feature type="transmembrane region" description="Helical" evidence="7">
    <location>
        <begin position="571"/>
        <end position="592"/>
    </location>
</feature>
<name>A0A2H3UET6_FUSOX</name>
<evidence type="ECO:0000256" key="7">
    <source>
        <dbReference type="SAM" id="Phobius"/>
    </source>
</evidence>
<feature type="transmembrane region" description="Helical" evidence="7">
    <location>
        <begin position="286"/>
        <end position="308"/>
    </location>
</feature>
<dbReference type="EMBL" id="FMJY01000010">
    <property type="protein sequence ID" value="SCO92339.1"/>
    <property type="molecule type" value="Genomic_DNA"/>
</dbReference>
<feature type="transmembrane region" description="Helical" evidence="7">
    <location>
        <begin position="320"/>
        <end position="346"/>
    </location>
</feature>
<keyword evidence="2 7" id="KW-0812">Transmembrane</keyword>
<dbReference type="VEuPathDB" id="FungiDB:FOXG_12302"/>
<proteinExistence type="predicted"/>
<dbReference type="InterPro" id="IPR036259">
    <property type="entry name" value="MFS_trans_sf"/>
</dbReference>
<organism evidence="9 10">
    <name type="scientific">Fusarium oxysporum</name>
    <name type="common">Fusarium vascular wilt</name>
    <dbReference type="NCBI Taxonomy" id="5507"/>
    <lineage>
        <taxon>Eukaryota</taxon>
        <taxon>Fungi</taxon>
        <taxon>Dikarya</taxon>
        <taxon>Ascomycota</taxon>
        <taxon>Pezizomycotina</taxon>
        <taxon>Sordariomycetes</taxon>
        <taxon>Hypocreomycetidae</taxon>
        <taxon>Hypocreales</taxon>
        <taxon>Nectriaceae</taxon>
        <taxon>Fusarium</taxon>
        <taxon>Fusarium oxysporum species complex</taxon>
    </lineage>
</organism>
<dbReference type="PANTHER" id="PTHR23502:SF47">
    <property type="entry name" value="MAJOR FACILITATOR SUPERFAMILY (MFS) PROFILE DOMAIN-CONTAINING PROTEIN-RELATED"/>
    <property type="match status" value="1"/>
</dbReference>
<dbReference type="GO" id="GO:0005886">
    <property type="term" value="C:plasma membrane"/>
    <property type="evidence" value="ECO:0007669"/>
    <property type="project" value="TreeGrafter"/>
</dbReference>
<accession>A0A2H3UET6</accession>
<gene>
    <name evidence="9" type="ORF">FRV6_16467</name>
</gene>
<dbReference type="GO" id="GO:0022857">
    <property type="term" value="F:transmembrane transporter activity"/>
    <property type="evidence" value="ECO:0007669"/>
    <property type="project" value="InterPro"/>
</dbReference>
<reference evidence="10" key="1">
    <citation type="submission" date="2016-09" db="EMBL/GenBank/DDBJ databases">
        <authorList>
            <person name="Guldener U."/>
        </authorList>
    </citation>
    <scope>NUCLEOTIDE SEQUENCE [LARGE SCALE GENOMIC DNA]</scope>
    <source>
        <strain evidence="10">V64-1</strain>
    </source>
</reference>
<feature type="transmembrane region" description="Helical" evidence="7">
    <location>
        <begin position="478"/>
        <end position="498"/>
    </location>
</feature>
<dbReference type="SUPFAM" id="SSF103473">
    <property type="entry name" value="MFS general substrate transporter"/>
    <property type="match status" value="1"/>
</dbReference>
<dbReference type="CDD" id="cd17323">
    <property type="entry name" value="MFS_Tpo1_MDR_like"/>
    <property type="match status" value="1"/>
</dbReference>
<dbReference type="Proteomes" id="UP000219369">
    <property type="component" value="Unassembled WGS sequence"/>
</dbReference>
<dbReference type="VEuPathDB" id="FungiDB:FOC4_g10005185"/>
<keyword evidence="4 7" id="KW-0472">Membrane</keyword>
<dbReference type="VEuPathDB" id="FungiDB:FOMG_14834"/>
<feature type="compositionally biased region" description="Basic and acidic residues" evidence="6">
    <location>
        <begin position="63"/>
        <end position="73"/>
    </location>
</feature>
<keyword evidence="5" id="KW-0325">Glycoprotein</keyword>
<feature type="transmembrane region" description="Helical" evidence="7">
    <location>
        <begin position="385"/>
        <end position="412"/>
    </location>
</feature>
<feature type="transmembrane region" description="Helical" evidence="7">
    <location>
        <begin position="198"/>
        <end position="215"/>
    </location>
</feature>
<dbReference type="VEuPathDB" id="FungiDB:FOIG_10264"/>
<evidence type="ECO:0000256" key="2">
    <source>
        <dbReference type="ARBA" id="ARBA00022692"/>
    </source>
</evidence>
<protein>
    <submittedName>
        <fullName evidence="9">Related to multidrug resistance protein</fullName>
    </submittedName>
</protein>
<feature type="domain" description="Major facilitator superfamily (MFS) profile" evidence="8">
    <location>
        <begin position="159"/>
        <end position="596"/>
    </location>
</feature>
<evidence type="ECO:0000256" key="5">
    <source>
        <dbReference type="ARBA" id="ARBA00023180"/>
    </source>
</evidence>
<dbReference type="OrthoDB" id="3936150at2759"/>
<evidence type="ECO:0000313" key="9">
    <source>
        <dbReference type="EMBL" id="SCO92339.1"/>
    </source>
</evidence>
<keyword evidence="3 7" id="KW-1133">Transmembrane helix</keyword>
<dbReference type="Gene3D" id="1.20.1250.20">
    <property type="entry name" value="MFS general substrate transporter like domains"/>
    <property type="match status" value="1"/>
</dbReference>
<feature type="transmembrane region" description="Helical" evidence="7">
    <location>
        <begin position="227"/>
        <end position="246"/>
    </location>
</feature>
<feature type="transmembrane region" description="Helical" evidence="7">
    <location>
        <begin position="159"/>
        <end position="178"/>
    </location>
</feature>
<evidence type="ECO:0000256" key="6">
    <source>
        <dbReference type="SAM" id="MobiDB-lite"/>
    </source>
</evidence>
<feature type="transmembrane region" description="Helical" evidence="7">
    <location>
        <begin position="252"/>
        <end position="274"/>
    </location>
</feature>
<evidence type="ECO:0000259" key="8">
    <source>
        <dbReference type="PROSITE" id="PS50850"/>
    </source>
</evidence>
<feature type="region of interest" description="Disordered" evidence="6">
    <location>
        <begin position="47"/>
        <end position="93"/>
    </location>
</feature>
<dbReference type="InterPro" id="IPR011701">
    <property type="entry name" value="MFS"/>
</dbReference>